<dbReference type="EMBL" id="AYSL01001011">
    <property type="protein sequence ID" value="KTF06670.1"/>
    <property type="molecule type" value="Genomic_DNA"/>
</dbReference>
<name>A0A1B6NT51_9ZZZZ</name>
<gene>
    <name evidence="1" type="ORF">MGSAQ_001834</name>
</gene>
<protein>
    <submittedName>
        <fullName evidence="1">Uncharacterized protein</fullName>
    </submittedName>
</protein>
<dbReference type="AlphaFoldDB" id="A0A1B6NT51"/>
<comment type="caution">
    <text evidence="1">The sequence shown here is derived from an EMBL/GenBank/DDBJ whole genome shotgun (WGS) entry which is preliminary data.</text>
</comment>
<accession>A0A1B6NT51</accession>
<reference evidence="1" key="1">
    <citation type="submission" date="2013-11" db="EMBL/GenBank/DDBJ databases">
        <title>Microbial diversity, functional groups and degradation webs in Northern and Southern Mediterranean and Red Sea marine crude oil polluted sites.</title>
        <authorList>
            <person name="Daffonchio D."/>
            <person name="Mapelli F."/>
            <person name="Ferrer M."/>
            <person name="Richter M."/>
            <person name="Cherif A."/>
            <person name="Malkawi H.I."/>
            <person name="Yakimov M.M."/>
            <person name="Abdel-Fattah Y.R."/>
            <person name="Blaghen M."/>
            <person name="Golyshin P.N."/>
            <person name="Kalogerakis N."/>
            <person name="Boon N."/>
            <person name="Magagnini M."/>
            <person name="Fava F."/>
        </authorList>
    </citation>
    <scope>NUCLEOTIDE SEQUENCE</scope>
</reference>
<organism evidence="1">
    <name type="scientific">marine sediment metagenome</name>
    <dbReference type="NCBI Taxonomy" id="412755"/>
    <lineage>
        <taxon>unclassified sequences</taxon>
        <taxon>metagenomes</taxon>
        <taxon>ecological metagenomes</taxon>
    </lineage>
</organism>
<sequence length="43" mass="4777">MPANAGLPLIRSMSQSTLVSLLGKVLRNSSRGIRPRRITKRMI</sequence>
<proteinExistence type="predicted"/>
<evidence type="ECO:0000313" key="1">
    <source>
        <dbReference type="EMBL" id="KTF06670.1"/>
    </source>
</evidence>